<dbReference type="PROSITE" id="PS50048">
    <property type="entry name" value="ZN2_CY6_FUNGAL_2"/>
    <property type="match status" value="1"/>
</dbReference>
<dbReference type="InterPro" id="IPR001138">
    <property type="entry name" value="Zn2Cys6_DnaBD"/>
</dbReference>
<organism evidence="5 6">
    <name type="scientific">Naganishia liquefaciens</name>
    <dbReference type="NCBI Taxonomy" id="104408"/>
    <lineage>
        <taxon>Eukaryota</taxon>
        <taxon>Fungi</taxon>
        <taxon>Dikarya</taxon>
        <taxon>Basidiomycota</taxon>
        <taxon>Agaricomycotina</taxon>
        <taxon>Tremellomycetes</taxon>
        <taxon>Filobasidiales</taxon>
        <taxon>Filobasidiaceae</taxon>
        <taxon>Naganishia</taxon>
    </lineage>
</organism>
<dbReference type="SUPFAM" id="SSF57701">
    <property type="entry name" value="Zn2/Cys6 DNA-binding domain"/>
    <property type="match status" value="1"/>
</dbReference>
<feature type="region of interest" description="Disordered" evidence="3">
    <location>
        <begin position="70"/>
        <end position="136"/>
    </location>
</feature>
<dbReference type="OrthoDB" id="5419315at2759"/>
<feature type="region of interest" description="Disordered" evidence="3">
    <location>
        <begin position="235"/>
        <end position="312"/>
    </location>
</feature>
<evidence type="ECO:0000256" key="1">
    <source>
        <dbReference type="ARBA" id="ARBA00004123"/>
    </source>
</evidence>
<comment type="subcellular location">
    <subcellularLocation>
        <location evidence="1">Nucleus</location>
    </subcellularLocation>
</comment>
<evidence type="ECO:0000313" key="5">
    <source>
        <dbReference type="EMBL" id="GHJ88017.1"/>
    </source>
</evidence>
<keyword evidence="6" id="KW-1185">Reference proteome</keyword>
<feature type="compositionally biased region" description="Basic and acidic residues" evidence="3">
    <location>
        <begin position="99"/>
        <end position="113"/>
    </location>
</feature>
<proteinExistence type="predicted"/>
<dbReference type="SMART" id="SM00066">
    <property type="entry name" value="GAL4"/>
    <property type="match status" value="1"/>
</dbReference>
<comment type="caution">
    <text evidence="5">The sequence shown here is derived from an EMBL/GenBank/DDBJ whole genome shotgun (WGS) entry which is preliminary data.</text>
</comment>
<dbReference type="PANTHER" id="PTHR37534:SF7">
    <property type="entry name" value="TRANSCRIPTIONAL ACTIVATOR PROTEIN UGA3"/>
    <property type="match status" value="1"/>
</dbReference>
<feature type="compositionally biased region" description="Polar residues" evidence="3">
    <location>
        <begin position="7"/>
        <end position="17"/>
    </location>
</feature>
<sequence>MTPPPSTDTAPESSTVPANAGPAKEKEKKTRSRSGCYTCRRRKKACDHVHPVCGNCLRLEIPCIYQKVTGNKKRKRRAKDGTEQDDDDDPDPDEAEDAATSRDPDILKAKEKPFYSLLEPGPSVQAEQTSRKRHAGAETGVRAGHLAGMESGFALPVPEGQPSFSLGIDHALDDFVHADAQAFQGMPLQALNAGHVDLFPSGPLLDPSKDQIPPDDALAMFSQFYSLNNFEATLDHPSYNPTPRHPPNPWSRRDEILTPSVPPTLDHIFSPIGRTSPETLHSRGTKSPGDQSTVTAHVPDGQETDERYEEVSSATAVRPLSPATSQIVRQFIHSAHATPERPLAASTDPLGVGQMTDALPSWLWAHVPTLLDYFINGFAPVISVLGKPERNKLLKTLLPAASTSPILLHALIGWAASHLAVAQPNRGDGKNEPYTSIARITTSIADHTALVKMNSVGMQGAQEGDLSLENEMWLLLILGGIEVCCGSIAKWNNRLPYIRNLMWRLERSLPASNTHSMSSVHISLALNCIYHDITGSLATTRDPGIPLRVYETFIRGSLAEPDVYMGASATVYQVYAEIAMLAAQISALDAAEATMETQFQLRDLLLNIHSCAGKIDSLDIHPEIVRVVEDSPEDALENHHLILAFHMHKLAARLLLRQTCLRCTPADLESRLLCARLLGAIQPVLHTPSEAQILLPLFLAGVDATSVAQKEQVRQIFKSTRQRTGCENAHAVYGLLKRVWAANHGGRAWVDWRALAEKSEAVISFA</sequence>
<dbReference type="InterPro" id="IPR021858">
    <property type="entry name" value="Fun_TF"/>
</dbReference>
<feature type="region of interest" description="Disordered" evidence="3">
    <location>
        <begin position="1"/>
        <end position="35"/>
    </location>
</feature>
<protein>
    <recommendedName>
        <fullName evidence="4">Zn(2)-C6 fungal-type domain-containing protein</fullName>
    </recommendedName>
</protein>
<dbReference type="Pfam" id="PF11951">
    <property type="entry name" value="Fungal_trans_2"/>
    <property type="match status" value="1"/>
</dbReference>
<evidence type="ECO:0000256" key="3">
    <source>
        <dbReference type="SAM" id="MobiDB-lite"/>
    </source>
</evidence>
<feature type="domain" description="Zn(2)-C6 fungal-type" evidence="4">
    <location>
        <begin position="35"/>
        <end position="65"/>
    </location>
</feature>
<dbReference type="Pfam" id="PF00172">
    <property type="entry name" value="Zn_clus"/>
    <property type="match status" value="1"/>
</dbReference>
<dbReference type="GO" id="GO:0045944">
    <property type="term" value="P:positive regulation of transcription by RNA polymerase II"/>
    <property type="evidence" value="ECO:0007669"/>
    <property type="project" value="TreeGrafter"/>
</dbReference>
<feature type="compositionally biased region" description="Acidic residues" evidence="3">
    <location>
        <begin position="83"/>
        <end position="97"/>
    </location>
</feature>
<accession>A0A8H3YHA5</accession>
<evidence type="ECO:0000256" key="2">
    <source>
        <dbReference type="ARBA" id="ARBA00023242"/>
    </source>
</evidence>
<dbReference type="InterPro" id="IPR036864">
    <property type="entry name" value="Zn2-C6_fun-type_DNA-bd_sf"/>
</dbReference>
<reference evidence="5" key="1">
    <citation type="submission" date="2020-07" db="EMBL/GenBank/DDBJ databases">
        <title>Draft Genome Sequence of a Deep-Sea Yeast, Naganishia (Cryptococcus) liquefaciens strain N6.</title>
        <authorList>
            <person name="Han Y.W."/>
            <person name="Kajitani R."/>
            <person name="Morimoto H."/>
            <person name="Parhat M."/>
            <person name="Tsubouchi H."/>
            <person name="Bakenova O."/>
            <person name="Ogata M."/>
            <person name="Argunhan B."/>
            <person name="Aoki R."/>
            <person name="Kajiwara S."/>
            <person name="Itoh T."/>
            <person name="Iwasaki H."/>
        </authorList>
    </citation>
    <scope>NUCLEOTIDE SEQUENCE</scope>
    <source>
        <strain evidence="5">N6</strain>
    </source>
</reference>
<dbReference type="GO" id="GO:0000981">
    <property type="term" value="F:DNA-binding transcription factor activity, RNA polymerase II-specific"/>
    <property type="evidence" value="ECO:0007669"/>
    <property type="project" value="InterPro"/>
</dbReference>
<evidence type="ECO:0000259" key="4">
    <source>
        <dbReference type="PROSITE" id="PS50048"/>
    </source>
</evidence>
<keyword evidence="2" id="KW-0539">Nucleus</keyword>
<dbReference type="AlphaFoldDB" id="A0A8H3YHA5"/>
<dbReference type="PROSITE" id="PS00463">
    <property type="entry name" value="ZN2_CY6_FUNGAL_1"/>
    <property type="match status" value="1"/>
</dbReference>
<dbReference type="GO" id="GO:0008270">
    <property type="term" value="F:zinc ion binding"/>
    <property type="evidence" value="ECO:0007669"/>
    <property type="project" value="InterPro"/>
</dbReference>
<dbReference type="PANTHER" id="PTHR37534">
    <property type="entry name" value="TRANSCRIPTIONAL ACTIVATOR PROTEIN UGA3"/>
    <property type="match status" value="1"/>
</dbReference>
<dbReference type="Gene3D" id="4.10.240.10">
    <property type="entry name" value="Zn(2)-C6 fungal-type DNA-binding domain"/>
    <property type="match status" value="1"/>
</dbReference>
<name>A0A8H3YHA5_9TREE</name>
<dbReference type="GO" id="GO:0000976">
    <property type="term" value="F:transcription cis-regulatory region binding"/>
    <property type="evidence" value="ECO:0007669"/>
    <property type="project" value="TreeGrafter"/>
</dbReference>
<dbReference type="Proteomes" id="UP000620104">
    <property type="component" value="Unassembled WGS sequence"/>
</dbReference>
<dbReference type="CDD" id="cd00067">
    <property type="entry name" value="GAL4"/>
    <property type="match status" value="1"/>
</dbReference>
<gene>
    <name evidence="5" type="ORF">NliqN6_4419</name>
</gene>
<evidence type="ECO:0000313" key="6">
    <source>
        <dbReference type="Proteomes" id="UP000620104"/>
    </source>
</evidence>
<dbReference type="EMBL" id="BLZA01000028">
    <property type="protein sequence ID" value="GHJ88017.1"/>
    <property type="molecule type" value="Genomic_DNA"/>
</dbReference>
<dbReference type="GO" id="GO:0005634">
    <property type="term" value="C:nucleus"/>
    <property type="evidence" value="ECO:0007669"/>
    <property type="project" value="UniProtKB-SubCell"/>
</dbReference>